<dbReference type="AlphaFoldDB" id="A0A6B0UPH9"/>
<accession>A0A6B0UPH9</accession>
<proteinExistence type="predicted"/>
<protein>
    <submittedName>
        <fullName evidence="1">Putative secreted protein</fullName>
    </submittedName>
</protein>
<sequence length="124" mass="13086">MSLRVTGGLGRWLPLLCSSCRVGPTAAASSNFLAMSEKALRMASVDPVTVTMRSGHEPSEMLILAPLSSLNFFMLSPFFPMILPTSFPCIIKRTVRVTEGPSSALVSTAAMVAEVVEVVVAAAV</sequence>
<organism evidence="1">
    <name type="scientific">Ixodes ricinus</name>
    <name type="common">Common tick</name>
    <name type="synonym">Acarus ricinus</name>
    <dbReference type="NCBI Taxonomy" id="34613"/>
    <lineage>
        <taxon>Eukaryota</taxon>
        <taxon>Metazoa</taxon>
        <taxon>Ecdysozoa</taxon>
        <taxon>Arthropoda</taxon>
        <taxon>Chelicerata</taxon>
        <taxon>Arachnida</taxon>
        <taxon>Acari</taxon>
        <taxon>Parasitiformes</taxon>
        <taxon>Ixodida</taxon>
        <taxon>Ixodoidea</taxon>
        <taxon>Ixodidae</taxon>
        <taxon>Ixodinae</taxon>
        <taxon>Ixodes</taxon>
    </lineage>
</organism>
<evidence type="ECO:0000313" key="1">
    <source>
        <dbReference type="EMBL" id="MXU91605.1"/>
    </source>
</evidence>
<dbReference type="EMBL" id="GIFC01009522">
    <property type="protein sequence ID" value="MXU91605.1"/>
    <property type="molecule type" value="Transcribed_RNA"/>
</dbReference>
<name>A0A6B0UPH9_IXORI</name>
<reference evidence="1" key="1">
    <citation type="submission" date="2019-12" db="EMBL/GenBank/DDBJ databases">
        <title>An insight into the sialome of adult female Ixodes ricinus ticks feeding for 6 days.</title>
        <authorList>
            <person name="Perner J."/>
            <person name="Ribeiro J.M.C."/>
        </authorList>
    </citation>
    <scope>NUCLEOTIDE SEQUENCE</scope>
    <source>
        <strain evidence="1">Semi-engorged</strain>
        <tissue evidence="1">Salivary glands</tissue>
    </source>
</reference>